<dbReference type="EMBL" id="CP035733">
    <property type="protein sequence ID" value="QGY80602.1"/>
    <property type="molecule type" value="Genomic_DNA"/>
</dbReference>
<keyword evidence="5 7" id="KW-0472">Membrane</keyword>
<keyword evidence="2" id="KW-1003">Cell membrane</keyword>
<evidence type="ECO:0000256" key="5">
    <source>
        <dbReference type="ARBA" id="ARBA00023136"/>
    </source>
</evidence>
<keyword evidence="10" id="KW-1185">Reference proteome</keyword>
<evidence type="ECO:0000256" key="4">
    <source>
        <dbReference type="ARBA" id="ARBA00022989"/>
    </source>
</evidence>
<keyword evidence="3 7" id="KW-0812">Transmembrane</keyword>
<reference evidence="10" key="1">
    <citation type="submission" date="2019-01" db="EMBL/GenBank/DDBJ databases">
        <title>Sphingorhabdus lacus sp.nov., isolated from an oligotrophic freshwater lake.</title>
        <authorList>
            <person name="Park M."/>
        </authorList>
    </citation>
    <scope>NUCLEOTIDE SEQUENCE [LARGE SCALE GENOMIC DNA]</scope>
    <source>
        <strain evidence="10">IMCC1753</strain>
    </source>
</reference>
<dbReference type="GO" id="GO:0022904">
    <property type="term" value="P:respiratory electron transport chain"/>
    <property type="evidence" value="ECO:0007669"/>
    <property type="project" value="InterPro"/>
</dbReference>
<name>A0A6I6LDT5_9SPHN</name>
<evidence type="ECO:0000256" key="6">
    <source>
        <dbReference type="SAM" id="MobiDB-lite"/>
    </source>
</evidence>
<evidence type="ECO:0000256" key="3">
    <source>
        <dbReference type="ARBA" id="ARBA00022692"/>
    </source>
</evidence>
<dbReference type="InterPro" id="IPR016174">
    <property type="entry name" value="Di-haem_cyt_TM"/>
</dbReference>
<evidence type="ECO:0000259" key="8">
    <source>
        <dbReference type="Pfam" id="PF01292"/>
    </source>
</evidence>
<evidence type="ECO:0000313" key="9">
    <source>
        <dbReference type="EMBL" id="QGY80602.1"/>
    </source>
</evidence>
<dbReference type="Gene3D" id="1.20.950.20">
    <property type="entry name" value="Transmembrane di-heme cytochromes, Chain C"/>
    <property type="match status" value="1"/>
</dbReference>
<feature type="transmembrane region" description="Helical" evidence="7">
    <location>
        <begin position="157"/>
        <end position="176"/>
    </location>
</feature>
<protein>
    <recommendedName>
        <fullName evidence="8">Cytochrome b561 bacterial/Ni-hydrogenase domain-containing protein</fullName>
    </recommendedName>
</protein>
<feature type="region of interest" description="Disordered" evidence="6">
    <location>
        <begin position="128"/>
        <end position="147"/>
    </location>
</feature>
<feature type="transmembrane region" description="Helical" evidence="7">
    <location>
        <begin position="44"/>
        <end position="64"/>
    </location>
</feature>
<dbReference type="GO" id="GO:0009055">
    <property type="term" value="F:electron transfer activity"/>
    <property type="evidence" value="ECO:0007669"/>
    <property type="project" value="InterPro"/>
</dbReference>
<evidence type="ECO:0000256" key="7">
    <source>
        <dbReference type="SAM" id="Phobius"/>
    </source>
</evidence>
<comment type="subcellular location">
    <subcellularLocation>
        <location evidence="1">Cell membrane</location>
        <topology evidence="1">Multi-pass membrane protein</topology>
    </subcellularLocation>
</comment>
<dbReference type="InterPro" id="IPR011577">
    <property type="entry name" value="Cyt_b561_bac/Ni-Hgenase"/>
</dbReference>
<gene>
    <name evidence="9" type="ORF">EUU25_08200</name>
</gene>
<evidence type="ECO:0000256" key="2">
    <source>
        <dbReference type="ARBA" id="ARBA00022475"/>
    </source>
</evidence>
<evidence type="ECO:0000256" key="1">
    <source>
        <dbReference type="ARBA" id="ARBA00004651"/>
    </source>
</evidence>
<dbReference type="KEGG" id="slaa:EUU25_08200"/>
<feature type="transmembrane region" description="Helical" evidence="7">
    <location>
        <begin position="21"/>
        <end position="38"/>
    </location>
</feature>
<feature type="transmembrane region" description="Helical" evidence="7">
    <location>
        <begin position="97"/>
        <end position="115"/>
    </location>
</feature>
<feature type="domain" description="Cytochrome b561 bacterial/Ni-hydrogenase" evidence="8">
    <location>
        <begin position="21"/>
        <end position="174"/>
    </location>
</feature>
<accession>A0A6I6LDT5</accession>
<dbReference type="SUPFAM" id="SSF81342">
    <property type="entry name" value="Transmembrane di-heme cytochromes"/>
    <property type="match status" value="1"/>
</dbReference>
<organism evidence="9 10">
    <name type="scientific">Sphingorhabdus lacus</name>
    <dbReference type="NCBI Taxonomy" id="392610"/>
    <lineage>
        <taxon>Bacteria</taxon>
        <taxon>Pseudomonadati</taxon>
        <taxon>Pseudomonadota</taxon>
        <taxon>Alphaproteobacteria</taxon>
        <taxon>Sphingomonadales</taxon>
        <taxon>Sphingomonadaceae</taxon>
        <taxon>Sphingorhabdus</taxon>
    </lineage>
</organism>
<dbReference type="Pfam" id="PF01292">
    <property type="entry name" value="Ni_hydr_CYTB"/>
    <property type="match status" value="1"/>
</dbReference>
<dbReference type="AlphaFoldDB" id="A0A6I6LDT5"/>
<dbReference type="GO" id="GO:0005886">
    <property type="term" value="C:plasma membrane"/>
    <property type="evidence" value="ECO:0007669"/>
    <property type="project" value="UniProtKB-SubCell"/>
</dbReference>
<evidence type="ECO:0000313" key="10">
    <source>
        <dbReference type="Proteomes" id="UP000428803"/>
    </source>
</evidence>
<keyword evidence="4 7" id="KW-1133">Transmembrane helix</keyword>
<dbReference type="Proteomes" id="UP000428803">
    <property type="component" value="Chromosome"/>
</dbReference>
<sequence length="192" mass="21223">MRLWWVTSPKETPPMAVLHRIRIFHAFLALTVLAAYFSAEMGLIHAWLGYGVAALVVFRLIWALSGAPQLGLERFYPSFKDLHLKGFMTHPAISRTLLAGIALSVIGATGTGLIMDNGRALQPTSLSSFSFSGESEEREGAGREDESGEAYEEAHELLANLAIAFVILHILYLLSFKRPLARFMLFANKTSK</sequence>
<proteinExistence type="predicted"/>